<comment type="caution">
    <text evidence="5">The sequence shown here is derived from an EMBL/GenBank/DDBJ whole genome shotgun (WGS) entry which is preliminary data.</text>
</comment>
<comment type="subcellular location">
    <subcellularLocation>
        <location evidence="1">Cell outer membrane</location>
    </subcellularLocation>
</comment>
<dbReference type="SUPFAM" id="SSF56925">
    <property type="entry name" value="OMPA-like"/>
    <property type="match status" value="1"/>
</dbReference>
<feature type="domain" description="Outer membrane protein beta-barrel" evidence="4">
    <location>
        <begin position="17"/>
        <end position="188"/>
    </location>
</feature>
<proteinExistence type="predicted"/>
<protein>
    <recommendedName>
        <fullName evidence="4">Outer membrane protein beta-barrel domain-containing protein</fullName>
    </recommendedName>
</protein>
<dbReference type="Proteomes" id="UP000235916">
    <property type="component" value="Unassembled WGS sequence"/>
</dbReference>
<sequence>MFQNEKKKQAGGARLLALAAAGLLMLQGVAQAGPELDGKGLYLGASFGSAKGKSKVYLGDSDPSVALAVGYRFNPHLSAELFTRNLNFNIIPGLFEREDYVYPDSHVGTALRLSAPLNESFQVYGRLGLGRTSMKATRVGMQAKSLTEASVGAGLGYDFNATWGLQLEYNRFLKNDINVLSLGVQLRF</sequence>
<dbReference type="OrthoDB" id="8757719at2"/>
<dbReference type="InterPro" id="IPR011250">
    <property type="entry name" value="OMP/PagP_B-barrel"/>
</dbReference>
<dbReference type="Pfam" id="PF13505">
    <property type="entry name" value="OMP_b-brl"/>
    <property type="match status" value="1"/>
</dbReference>
<accession>A0A2N8L0J8</accession>
<keyword evidence="6" id="KW-1185">Reference proteome</keyword>
<dbReference type="InterPro" id="IPR027385">
    <property type="entry name" value="Beta-barrel_OMP"/>
</dbReference>
<dbReference type="RefSeq" id="WP_102769141.1">
    <property type="nucleotide sequence ID" value="NZ_POSP01000003.1"/>
</dbReference>
<evidence type="ECO:0000313" key="5">
    <source>
        <dbReference type="EMBL" id="PND39221.1"/>
    </source>
</evidence>
<evidence type="ECO:0000256" key="3">
    <source>
        <dbReference type="SAM" id="SignalP"/>
    </source>
</evidence>
<gene>
    <name evidence="5" type="ORF">C1O66_17940</name>
</gene>
<feature type="chain" id="PRO_5018252450" description="Outer membrane protein beta-barrel domain-containing protein" evidence="3">
    <location>
        <begin position="33"/>
        <end position="188"/>
    </location>
</feature>
<evidence type="ECO:0000313" key="6">
    <source>
        <dbReference type="Proteomes" id="UP000235916"/>
    </source>
</evidence>
<evidence type="ECO:0000259" key="4">
    <source>
        <dbReference type="Pfam" id="PF13505"/>
    </source>
</evidence>
<reference evidence="5 6" key="1">
    <citation type="submission" date="2018-01" db="EMBL/GenBank/DDBJ databases">
        <title>Draft genome sequence of Paucibacter aquatile CR182 isolated from freshwater of the Nakdong River.</title>
        <authorList>
            <person name="Choi A."/>
            <person name="Chung E.J."/>
        </authorList>
    </citation>
    <scope>NUCLEOTIDE SEQUENCE [LARGE SCALE GENOMIC DNA]</scope>
    <source>
        <strain evidence="5 6">CR182</strain>
    </source>
</reference>
<keyword evidence="2 3" id="KW-0732">Signal</keyword>
<dbReference type="EMBL" id="POSP01000003">
    <property type="protein sequence ID" value="PND39221.1"/>
    <property type="molecule type" value="Genomic_DNA"/>
</dbReference>
<evidence type="ECO:0000256" key="2">
    <source>
        <dbReference type="ARBA" id="ARBA00022729"/>
    </source>
</evidence>
<organism evidence="5 6">
    <name type="scientific">Kinneretia aquatilis</name>
    <dbReference type="NCBI Taxonomy" id="2070761"/>
    <lineage>
        <taxon>Bacteria</taxon>
        <taxon>Pseudomonadati</taxon>
        <taxon>Pseudomonadota</taxon>
        <taxon>Betaproteobacteria</taxon>
        <taxon>Burkholderiales</taxon>
        <taxon>Sphaerotilaceae</taxon>
        <taxon>Roseateles</taxon>
    </lineage>
</organism>
<name>A0A2N8L0J8_9BURK</name>
<dbReference type="GO" id="GO:0009279">
    <property type="term" value="C:cell outer membrane"/>
    <property type="evidence" value="ECO:0007669"/>
    <property type="project" value="UniProtKB-SubCell"/>
</dbReference>
<dbReference type="AlphaFoldDB" id="A0A2N8L0J8"/>
<evidence type="ECO:0000256" key="1">
    <source>
        <dbReference type="ARBA" id="ARBA00004442"/>
    </source>
</evidence>
<feature type="signal peptide" evidence="3">
    <location>
        <begin position="1"/>
        <end position="32"/>
    </location>
</feature>
<dbReference type="Gene3D" id="2.40.160.20">
    <property type="match status" value="1"/>
</dbReference>